<accession>A0A8S1K5U0</accession>
<dbReference type="PROSITE" id="PS50296">
    <property type="entry name" value="SUI1"/>
    <property type="match status" value="1"/>
</dbReference>
<evidence type="ECO:0000313" key="4">
    <source>
        <dbReference type="Proteomes" id="UP000688137"/>
    </source>
</evidence>
<evidence type="ECO:0000313" key="3">
    <source>
        <dbReference type="EMBL" id="CAD8049763.1"/>
    </source>
</evidence>
<comment type="caution">
    <text evidence="3">The sequence shown here is derived from an EMBL/GenBank/DDBJ whole genome shotgun (WGS) entry which is preliminary data.</text>
</comment>
<sequence>MSDSDDDIFKKKKPSKKKIEQQQKQQQQQLLLQQQKQLKQELNQTEQQINNPKHPKLVIYCRICTFPVEFCSFSKTPKECKEWLKTSFNELYAILYPEEFKLEQEKQAAILEQQRLIAQHQLLIQPLGKKKRNNTKVKESDMVYLKVKERNRNKFITTLSGLEKHGLDIKESSKKISKKFGCGSSINEKGAIELQGDLTEELIEWLPKEYPTIKEDMIAIKDK</sequence>
<organism evidence="3 4">
    <name type="scientific">Paramecium primaurelia</name>
    <dbReference type="NCBI Taxonomy" id="5886"/>
    <lineage>
        <taxon>Eukaryota</taxon>
        <taxon>Sar</taxon>
        <taxon>Alveolata</taxon>
        <taxon>Ciliophora</taxon>
        <taxon>Intramacronucleata</taxon>
        <taxon>Oligohymenophorea</taxon>
        <taxon>Peniculida</taxon>
        <taxon>Parameciidae</taxon>
        <taxon>Paramecium</taxon>
    </lineage>
</organism>
<dbReference type="InterPro" id="IPR001950">
    <property type="entry name" value="SUI1"/>
</dbReference>
<dbReference type="Pfam" id="PF21023">
    <property type="entry name" value="DENR_N"/>
    <property type="match status" value="1"/>
</dbReference>
<gene>
    <name evidence="3" type="ORF">PPRIM_AZ9-3.1.T0140152</name>
</gene>
<dbReference type="GO" id="GO:0003729">
    <property type="term" value="F:mRNA binding"/>
    <property type="evidence" value="ECO:0007669"/>
    <property type="project" value="TreeGrafter"/>
</dbReference>
<dbReference type="GO" id="GO:0002188">
    <property type="term" value="P:translation reinitiation"/>
    <property type="evidence" value="ECO:0007669"/>
    <property type="project" value="TreeGrafter"/>
</dbReference>
<dbReference type="InterPro" id="IPR048517">
    <property type="entry name" value="DENR_N"/>
</dbReference>
<dbReference type="GO" id="GO:0003743">
    <property type="term" value="F:translation initiation factor activity"/>
    <property type="evidence" value="ECO:0007669"/>
    <property type="project" value="InterPro"/>
</dbReference>
<proteinExistence type="predicted"/>
<dbReference type="Proteomes" id="UP000688137">
    <property type="component" value="Unassembled WGS sequence"/>
</dbReference>
<evidence type="ECO:0000259" key="2">
    <source>
        <dbReference type="PROSITE" id="PS50296"/>
    </source>
</evidence>
<dbReference type="AlphaFoldDB" id="A0A8S1K5U0"/>
<name>A0A8S1K5U0_PARPR</name>
<dbReference type="OMA" id="PIKVQYC"/>
<feature type="region of interest" description="Disordered" evidence="1">
    <location>
        <begin position="1"/>
        <end position="25"/>
    </location>
</feature>
<protein>
    <recommendedName>
        <fullName evidence="2">SUI1 domain-containing protein</fullName>
    </recommendedName>
</protein>
<dbReference type="Pfam" id="PF01253">
    <property type="entry name" value="SUI1"/>
    <property type="match status" value="1"/>
</dbReference>
<keyword evidence="4" id="KW-1185">Reference proteome</keyword>
<reference evidence="3" key="1">
    <citation type="submission" date="2021-01" db="EMBL/GenBank/DDBJ databases">
        <authorList>
            <consortium name="Genoscope - CEA"/>
            <person name="William W."/>
        </authorList>
    </citation>
    <scope>NUCLEOTIDE SEQUENCE</scope>
</reference>
<dbReference type="PANTHER" id="PTHR12789">
    <property type="entry name" value="DENSITY-REGULATED PROTEIN HOMOLOG"/>
    <property type="match status" value="1"/>
</dbReference>
<dbReference type="EMBL" id="CAJJDM010000011">
    <property type="protein sequence ID" value="CAD8049763.1"/>
    <property type="molecule type" value="Genomic_DNA"/>
</dbReference>
<dbReference type="GO" id="GO:0001731">
    <property type="term" value="P:formation of translation preinitiation complex"/>
    <property type="evidence" value="ECO:0007669"/>
    <property type="project" value="TreeGrafter"/>
</dbReference>
<feature type="domain" description="SUI1" evidence="2">
    <location>
        <begin position="143"/>
        <end position="210"/>
    </location>
</feature>
<dbReference type="PANTHER" id="PTHR12789:SF0">
    <property type="entry name" value="DENSITY-REGULATED PROTEIN"/>
    <property type="match status" value="1"/>
</dbReference>
<evidence type="ECO:0000256" key="1">
    <source>
        <dbReference type="SAM" id="MobiDB-lite"/>
    </source>
</evidence>
<dbReference type="InterPro" id="IPR050318">
    <property type="entry name" value="DENR/SUI1_TIF"/>
</dbReference>
<dbReference type="FunFam" id="3.30.780.10:FF:000046">
    <property type="entry name" value="Density-regulated protein homolog"/>
    <property type="match status" value="1"/>
</dbReference>